<accession>A0A552V5X0</accession>
<reference evidence="1 2" key="1">
    <citation type="submission" date="2019-07" db="EMBL/GenBank/DDBJ databases">
        <title>Flavobacterium sp. nov., isolated from glacier ice.</title>
        <authorList>
            <person name="Liu Q."/>
            <person name="Xin Y.-H."/>
        </authorList>
    </citation>
    <scope>NUCLEOTIDE SEQUENCE [LARGE SCALE GENOMIC DNA]</scope>
    <source>
        <strain evidence="1 2">ZT4R6</strain>
    </source>
</reference>
<dbReference type="AlphaFoldDB" id="A0A552V5X0"/>
<name>A0A552V5X0_9FLAO</name>
<sequence length="229" mass="26886">MDFQTDLQRLLWHEFGHLCIDIIQIEYYNNYEFESFFANFHSNAISTFKWGGGVKIIPSVKFTDMVNDIQLTSFCLISTISGCVFQTIFLKDIGVDVNFNDCFCLNAKCSGYQDSMSFYQINSQFRLKHGYSINYINFIEKELQVLYADIINKNKVFLNHLNNISLKYRDIILNDYKAKGNPNRYEFNFSQERINVLVKEITEIINDTSFYGEIITMKDLIIQKITFKS</sequence>
<gene>
    <name evidence="1" type="ORF">FMM05_06405</name>
</gene>
<proteinExistence type="predicted"/>
<keyword evidence="2" id="KW-1185">Reference proteome</keyword>
<protein>
    <submittedName>
        <fullName evidence="1">Uncharacterized protein</fullName>
    </submittedName>
</protein>
<comment type="caution">
    <text evidence="1">The sequence shown here is derived from an EMBL/GenBank/DDBJ whole genome shotgun (WGS) entry which is preliminary data.</text>
</comment>
<dbReference type="EMBL" id="VJVZ01000003">
    <property type="protein sequence ID" value="TRW25849.1"/>
    <property type="molecule type" value="Genomic_DNA"/>
</dbReference>
<evidence type="ECO:0000313" key="1">
    <source>
        <dbReference type="EMBL" id="TRW25849.1"/>
    </source>
</evidence>
<dbReference type="OrthoDB" id="1441450at2"/>
<organism evidence="1 2">
    <name type="scientific">Flavobacterium zepuense</name>
    <dbReference type="NCBI Taxonomy" id="2593302"/>
    <lineage>
        <taxon>Bacteria</taxon>
        <taxon>Pseudomonadati</taxon>
        <taxon>Bacteroidota</taxon>
        <taxon>Flavobacteriia</taxon>
        <taxon>Flavobacteriales</taxon>
        <taxon>Flavobacteriaceae</taxon>
        <taxon>Flavobacterium</taxon>
    </lineage>
</organism>
<evidence type="ECO:0000313" key="2">
    <source>
        <dbReference type="Proteomes" id="UP000320643"/>
    </source>
</evidence>
<dbReference type="RefSeq" id="WP_143372513.1">
    <property type="nucleotide sequence ID" value="NZ_VJVZ01000003.1"/>
</dbReference>
<dbReference type="Proteomes" id="UP000320643">
    <property type="component" value="Unassembled WGS sequence"/>
</dbReference>